<evidence type="ECO:0000259" key="8">
    <source>
        <dbReference type="Pfam" id="PF01850"/>
    </source>
</evidence>
<keyword evidence="4" id="KW-0479">Metal-binding</keyword>
<keyword evidence="3" id="KW-0540">Nuclease</keyword>
<dbReference type="GO" id="GO:0004518">
    <property type="term" value="F:nuclease activity"/>
    <property type="evidence" value="ECO:0007669"/>
    <property type="project" value="UniProtKB-KW"/>
</dbReference>
<sequence length="140" mass="15773">MIVLDTNVVSEITKENLSPNVGEWFERQEMETLYLCSPVLMELSYGAEKVLLRDRSERFFEGLDSLMGHHFMGRILQLDQDSALLTGRIRARRERSGHQISVQDAMIAAICLANGATLATRNTKDFEGLDLKLINPFEGG</sequence>
<evidence type="ECO:0000256" key="1">
    <source>
        <dbReference type="ARBA" id="ARBA00001946"/>
    </source>
</evidence>
<dbReference type="EMBL" id="FMAG01000005">
    <property type="protein sequence ID" value="SCB39521.1"/>
    <property type="molecule type" value="Genomic_DNA"/>
</dbReference>
<evidence type="ECO:0000256" key="2">
    <source>
        <dbReference type="ARBA" id="ARBA00022649"/>
    </source>
</evidence>
<dbReference type="SUPFAM" id="SSF88723">
    <property type="entry name" value="PIN domain-like"/>
    <property type="match status" value="1"/>
</dbReference>
<dbReference type="Proteomes" id="UP000199101">
    <property type="component" value="Unassembled WGS sequence"/>
</dbReference>
<dbReference type="STRING" id="410764.GA0061103_5526"/>
<reference evidence="10" key="1">
    <citation type="submission" date="2016-08" db="EMBL/GenBank/DDBJ databases">
        <authorList>
            <person name="Varghese N."/>
            <person name="Submissions Spin"/>
        </authorList>
    </citation>
    <scope>NUCLEOTIDE SEQUENCE [LARGE SCALE GENOMIC DNA]</scope>
    <source>
        <strain evidence="10">HAMBI 2975</strain>
    </source>
</reference>
<evidence type="ECO:0000313" key="10">
    <source>
        <dbReference type="Proteomes" id="UP000199101"/>
    </source>
</evidence>
<organism evidence="9 10">
    <name type="scientific">Rhizobium multihospitium</name>
    <dbReference type="NCBI Taxonomy" id="410764"/>
    <lineage>
        <taxon>Bacteria</taxon>
        <taxon>Pseudomonadati</taxon>
        <taxon>Pseudomonadota</taxon>
        <taxon>Alphaproteobacteria</taxon>
        <taxon>Hyphomicrobiales</taxon>
        <taxon>Rhizobiaceae</taxon>
        <taxon>Rhizobium/Agrobacterium group</taxon>
        <taxon>Rhizobium</taxon>
    </lineage>
</organism>
<dbReference type="AlphaFoldDB" id="A0A1C3WHM5"/>
<proteinExistence type="inferred from homology"/>
<dbReference type="Gene3D" id="3.40.50.1010">
    <property type="entry name" value="5'-nuclease"/>
    <property type="match status" value="1"/>
</dbReference>
<evidence type="ECO:0000256" key="4">
    <source>
        <dbReference type="ARBA" id="ARBA00022723"/>
    </source>
</evidence>
<evidence type="ECO:0000313" key="9">
    <source>
        <dbReference type="EMBL" id="SCB39521.1"/>
    </source>
</evidence>
<dbReference type="RefSeq" id="WP_092715029.1">
    <property type="nucleotide sequence ID" value="NZ_FMAG01000005.1"/>
</dbReference>
<evidence type="ECO:0000256" key="3">
    <source>
        <dbReference type="ARBA" id="ARBA00022722"/>
    </source>
</evidence>
<dbReference type="GO" id="GO:0046872">
    <property type="term" value="F:metal ion binding"/>
    <property type="evidence" value="ECO:0007669"/>
    <property type="project" value="UniProtKB-KW"/>
</dbReference>
<gene>
    <name evidence="9" type="ORF">GA0061103_5526</name>
</gene>
<keyword evidence="5" id="KW-0378">Hydrolase</keyword>
<evidence type="ECO:0000256" key="5">
    <source>
        <dbReference type="ARBA" id="ARBA00022801"/>
    </source>
</evidence>
<dbReference type="GO" id="GO:0016787">
    <property type="term" value="F:hydrolase activity"/>
    <property type="evidence" value="ECO:0007669"/>
    <property type="project" value="UniProtKB-KW"/>
</dbReference>
<feature type="domain" description="PIN" evidence="8">
    <location>
        <begin position="2"/>
        <end position="126"/>
    </location>
</feature>
<dbReference type="CDD" id="cd18731">
    <property type="entry name" value="PIN_NgFitB-like"/>
    <property type="match status" value="1"/>
</dbReference>
<evidence type="ECO:0000256" key="7">
    <source>
        <dbReference type="ARBA" id="ARBA00038093"/>
    </source>
</evidence>
<keyword evidence="6" id="KW-0460">Magnesium</keyword>
<dbReference type="Pfam" id="PF01850">
    <property type="entry name" value="PIN"/>
    <property type="match status" value="1"/>
</dbReference>
<comment type="cofactor">
    <cofactor evidence="1">
        <name>Mg(2+)</name>
        <dbReference type="ChEBI" id="CHEBI:18420"/>
    </cofactor>
</comment>
<dbReference type="InterPro" id="IPR029060">
    <property type="entry name" value="PIN-like_dom_sf"/>
</dbReference>
<dbReference type="InterPro" id="IPR050556">
    <property type="entry name" value="Type_II_TA_system_RNase"/>
</dbReference>
<evidence type="ECO:0000256" key="6">
    <source>
        <dbReference type="ARBA" id="ARBA00022842"/>
    </source>
</evidence>
<name>A0A1C3WHM5_9HYPH</name>
<keyword evidence="10" id="KW-1185">Reference proteome</keyword>
<protein>
    <recommendedName>
        <fullName evidence="8">PIN domain-containing protein</fullName>
    </recommendedName>
</protein>
<dbReference type="PANTHER" id="PTHR33653">
    <property type="entry name" value="RIBONUCLEASE VAPC2"/>
    <property type="match status" value="1"/>
</dbReference>
<keyword evidence="2" id="KW-1277">Toxin-antitoxin system</keyword>
<accession>A0A1C3WHM5</accession>
<dbReference type="InterPro" id="IPR002716">
    <property type="entry name" value="PIN_dom"/>
</dbReference>
<dbReference type="OrthoDB" id="5458135at2"/>
<comment type="similarity">
    <text evidence="7">Belongs to the PINc/VapC protein family.</text>
</comment>
<dbReference type="PANTHER" id="PTHR33653:SF1">
    <property type="entry name" value="RIBONUCLEASE VAPC2"/>
    <property type="match status" value="1"/>
</dbReference>